<dbReference type="PANTHER" id="PTHR31170">
    <property type="entry name" value="BNAC04G53230D PROTEIN"/>
    <property type="match status" value="1"/>
</dbReference>
<name>A0A6N2L1C3_SALVM</name>
<reference evidence="2" key="1">
    <citation type="submission" date="2019-03" db="EMBL/GenBank/DDBJ databases">
        <authorList>
            <person name="Mank J."/>
            <person name="Almeida P."/>
        </authorList>
    </citation>
    <scope>NUCLEOTIDE SEQUENCE</scope>
    <source>
        <strain evidence="2">78183</strain>
    </source>
</reference>
<keyword evidence="1" id="KW-0472">Membrane</keyword>
<dbReference type="Pfam" id="PF03140">
    <property type="entry name" value="DUF247"/>
    <property type="match status" value="1"/>
</dbReference>
<proteinExistence type="predicted"/>
<keyword evidence="1" id="KW-0812">Transmembrane</keyword>
<dbReference type="PANTHER" id="PTHR31170:SF24">
    <property type="match status" value="1"/>
</dbReference>
<keyword evidence="1" id="KW-1133">Transmembrane helix</keyword>
<dbReference type="EMBL" id="CAADRP010001013">
    <property type="protein sequence ID" value="VFU34576.1"/>
    <property type="molecule type" value="Genomic_DNA"/>
</dbReference>
<protein>
    <submittedName>
        <fullName evidence="2">Uncharacterized protein</fullName>
    </submittedName>
</protein>
<feature type="transmembrane region" description="Helical" evidence="1">
    <location>
        <begin position="422"/>
        <end position="442"/>
    </location>
</feature>
<evidence type="ECO:0000313" key="2">
    <source>
        <dbReference type="EMBL" id="VFU34576.1"/>
    </source>
</evidence>
<accession>A0A6N2L1C3</accession>
<evidence type="ECO:0000256" key="1">
    <source>
        <dbReference type="SAM" id="Phobius"/>
    </source>
</evidence>
<dbReference type="AlphaFoldDB" id="A0A6N2L1C3"/>
<organism evidence="2">
    <name type="scientific">Salix viminalis</name>
    <name type="common">Common osier</name>
    <name type="synonym">Basket willow</name>
    <dbReference type="NCBI Taxonomy" id="40686"/>
    <lineage>
        <taxon>Eukaryota</taxon>
        <taxon>Viridiplantae</taxon>
        <taxon>Streptophyta</taxon>
        <taxon>Embryophyta</taxon>
        <taxon>Tracheophyta</taxon>
        <taxon>Spermatophyta</taxon>
        <taxon>Magnoliopsida</taxon>
        <taxon>eudicotyledons</taxon>
        <taxon>Gunneridae</taxon>
        <taxon>Pentapetalae</taxon>
        <taxon>rosids</taxon>
        <taxon>fabids</taxon>
        <taxon>Malpighiales</taxon>
        <taxon>Salicaceae</taxon>
        <taxon>Saliceae</taxon>
        <taxon>Salix</taxon>
    </lineage>
</organism>
<dbReference type="InterPro" id="IPR004158">
    <property type="entry name" value="DUF247_pln"/>
</dbReference>
<gene>
    <name evidence="2" type="ORF">SVIM_LOCUS166221</name>
</gene>
<sequence>MENDIVEQARASNMEEDKARATNIVKKLNDEMLHMSSEQNSSEKRISPCCIYRVPQPLRNVNWKVYAPLLISIGPLHRGNKILEAMEKEKLKYLKKLTERDGMDEEKMRDIVISIRKEEERLRYCYSEKLKKTESSDDFVEMILLDAVFIIQFFLESNDDTDGPKNFGPRMTFDIREDLMLLENQLPLFIIQEIYDRVYPRSHQPFLDLATCYWRKYSFLKRVETSSGVEGSSPWHFTDLLRDLMLSGATEPIYYIFNPPMLKYSAVMLRKAGVRFQVSQNKCLVKIKFDNGVLEIPCLEIDHCFERLVRNIMALEQCCYPSDAHICSYIKFMDHLIDSAEDVRLLVGKGIIVHTLGDDAAVSNMINSLCENIGDNYTCFDYTCFGDISGKLNDHHASLFNRAMATLLLVYFPNFWRGTATLAAALLLILTFIQTLSSLKLFG</sequence>